<dbReference type="NCBIfam" id="TIGR01494">
    <property type="entry name" value="ATPase_P-type"/>
    <property type="match status" value="2"/>
</dbReference>
<evidence type="ECO:0000313" key="13">
    <source>
        <dbReference type="Proteomes" id="UP000738325"/>
    </source>
</evidence>
<evidence type="ECO:0000256" key="9">
    <source>
        <dbReference type="SAM" id="MobiDB-lite"/>
    </source>
</evidence>
<dbReference type="GO" id="GO:0030007">
    <property type="term" value="P:intracellular potassium ion homeostasis"/>
    <property type="evidence" value="ECO:0007669"/>
    <property type="project" value="TreeGrafter"/>
</dbReference>
<dbReference type="Pfam" id="PF13246">
    <property type="entry name" value="Cation_ATPase"/>
    <property type="match status" value="1"/>
</dbReference>
<dbReference type="InterPro" id="IPR023299">
    <property type="entry name" value="ATPase_P-typ_cyto_dom_N"/>
</dbReference>
<dbReference type="InterPro" id="IPR001757">
    <property type="entry name" value="P_typ_ATPase"/>
</dbReference>
<dbReference type="SUPFAM" id="SSF81653">
    <property type="entry name" value="Calcium ATPase, transduction domain A"/>
    <property type="match status" value="1"/>
</dbReference>
<feature type="transmembrane region" description="Helical" evidence="10">
    <location>
        <begin position="144"/>
        <end position="167"/>
    </location>
</feature>
<dbReference type="SUPFAM" id="SSF56784">
    <property type="entry name" value="HAD-like"/>
    <property type="match status" value="1"/>
</dbReference>
<evidence type="ECO:0000256" key="6">
    <source>
        <dbReference type="ARBA" id="ARBA00022967"/>
    </source>
</evidence>
<feature type="region of interest" description="Disordered" evidence="9">
    <location>
        <begin position="48"/>
        <end position="75"/>
    </location>
</feature>
<dbReference type="InterPro" id="IPR036412">
    <property type="entry name" value="HAD-like_sf"/>
</dbReference>
<dbReference type="Proteomes" id="UP000738325">
    <property type="component" value="Unassembled WGS sequence"/>
</dbReference>
<evidence type="ECO:0000256" key="10">
    <source>
        <dbReference type="SAM" id="Phobius"/>
    </source>
</evidence>
<dbReference type="Gene3D" id="1.20.1110.10">
    <property type="entry name" value="Calcium-transporting ATPase, transmembrane domain"/>
    <property type="match status" value="2"/>
</dbReference>
<reference evidence="12" key="1">
    <citation type="journal article" date="2020" name="Fungal Divers.">
        <title>Resolving the Mortierellaceae phylogeny through synthesis of multi-gene phylogenetics and phylogenomics.</title>
        <authorList>
            <person name="Vandepol N."/>
            <person name="Liber J."/>
            <person name="Desiro A."/>
            <person name="Na H."/>
            <person name="Kennedy M."/>
            <person name="Barry K."/>
            <person name="Grigoriev I.V."/>
            <person name="Miller A.N."/>
            <person name="O'Donnell K."/>
            <person name="Stajich J.E."/>
            <person name="Bonito G."/>
        </authorList>
    </citation>
    <scope>NUCLEOTIDE SEQUENCE</scope>
    <source>
        <strain evidence="12">REB-010B</strain>
    </source>
</reference>
<dbReference type="FunFam" id="3.40.50.1000:FF:000083">
    <property type="entry name" value="Sodium/potassium-transporting ATPase subunit alpha"/>
    <property type="match status" value="1"/>
</dbReference>
<dbReference type="GO" id="GO:1990573">
    <property type="term" value="P:potassium ion import across plasma membrane"/>
    <property type="evidence" value="ECO:0007669"/>
    <property type="project" value="TreeGrafter"/>
</dbReference>
<keyword evidence="6" id="KW-1278">Translocase</keyword>
<dbReference type="GO" id="GO:0005524">
    <property type="term" value="F:ATP binding"/>
    <property type="evidence" value="ECO:0007669"/>
    <property type="project" value="UniProtKB-KW"/>
</dbReference>
<dbReference type="SMART" id="SM00831">
    <property type="entry name" value="Cation_ATPase_N"/>
    <property type="match status" value="1"/>
</dbReference>
<evidence type="ECO:0000256" key="4">
    <source>
        <dbReference type="ARBA" id="ARBA00022741"/>
    </source>
</evidence>
<dbReference type="OrthoDB" id="158672at2759"/>
<dbReference type="SUPFAM" id="SSF81660">
    <property type="entry name" value="Metal cation-transporting ATPase, ATP-binding domain N"/>
    <property type="match status" value="1"/>
</dbReference>
<dbReference type="GO" id="GO:1902600">
    <property type="term" value="P:proton transmembrane transport"/>
    <property type="evidence" value="ECO:0007669"/>
    <property type="project" value="TreeGrafter"/>
</dbReference>
<organism evidence="12 13">
    <name type="scientific">Dissophora globulifera</name>
    <dbReference type="NCBI Taxonomy" id="979702"/>
    <lineage>
        <taxon>Eukaryota</taxon>
        <taxon>Fungi</taxon>
        <taxon>Fungi incertae sedis</taxon>
        <taxon>Mucoromycota</taxon>
        <taxon>Mortierellomycotina</taxon>
        <taxon>Mortierellomycetes</taxon>
        <taxon>Mortierellales</taxon>
        <taxon>Mortierellaceae</taxon>
        <taxon>Dissophora</taxon>
    </lineage>
</organism>
<evidence type="ECO:0000313" key="12">
    <source>
        <dbReference type="EMBL" id="KAG0326728.1"/>
    </source>
</evidence>
<keyword evidence="3 10" id="KW-0812">Transmembrane</keyword>
<feature type="transmembrane region" description="Helical" evidence="10">
    <location>
        <begin position="1084"/>
        <end position="1103"/>
    </location>
</feature>
<keyword evidence="7 10" id="KW-1133">Transmembrane helix</keyword>
<dbReference type="SFLD" id="SFLDF00027">
    <property type="entry name" value="p-type_atpase"/>
    <property type="match status" value="1"/>
</dbReference>
<dbReference type="InterPro" id="IPR059000">
    <property type="entry name" value="ATPase_P-type_domA"/>
</dbReference>
<dbReference type="InterPro" id="IPR006068">
    <property type="entry name" value="ATPase_P-typ_cation-transptr_C"/>
</dbReference>
<dbReference type="Gene3D" id="3.40.50.1000">
    <property type="entry name" value="HAD superfamily/HAD-like"/>
    <property type="match status" value="1"/>
</dbReference>
<dbReference type="GO" id="GO:0006883">
    <property type="term" value="P:intracellular sodium ion homeostasis"/>
    <property type="evidence" value="ECO:0007669"/>
    <property type="project" value="TreeGrafter"/>
</dbReference>
<dbReference type="InterPro" id="IPR018303">
    <property type="entry name" value="ATPase_P-typ_P_site"/>
</dbReference>
<dbReference type="SFLD" id="SFLDS00003">
    <property type="entry name" value="Haloacid_Dehalogenase"/>
    <property type="match status" value="1"/>
</dbReference>
<feature type="transmembrane region" description="Helical" evidence="10">
    <location>
        <begin position="339"/>
        <end position="363"/>
    </location>
</feature>
<keyword evidence="13" id="KW-1185">Reference proteome</keyword>
<dbReference type="GO" id="GO:0005391">
    <property type="term" value="F:P-type sodium:potassium-exchanging transporter activity"/>
    <property type="evidence" value="ECO:0007669"/>
    <property type="project" value="TreeGrafter"/>
</dbReference>
<evidence type="ECO:0000256" key="1">
    <source>
        <dbReference type="ARBA" id="ARBA00004651"/>
    </source>
</evidence>
<name>A0A9P6RVL4_9FUNG</name>
<keyword evidence="8 10" id="KW-0472">Membrane</keyword>
<dbReference type="Pfam" id="PF00122">
    <property type="entry name" value="E1-E2_ATPase"/>
    <property type="match status" value="1"/>
</dbReference>
<dbReference type="SFLD" id="SFLDG00002">
    <property type="entry name" value="C1.7:_P-type_atpase_like"/>
    <property type="match status" value="1"/>
</dbReference>
<dbReference type="FunFam" id="2.70.150.10:FF:000003">
    <property type="entry name" value="Sodium/potassium-transporting ATPase subunit alpha"/>
    <property type="match status" value="1"/>
</dbReference>
<comment type="subcellular location">
    <subcellularLocation>
        <location evidence="1">Cell membrane</location>
        <topology evidence="1">Multi-pass membrane protein</topology>
    </subcellularLocation>
</comment>
<dbReference type="GO" id="GO:0005886">
    <property type="term" value="C:plasma membrane"/>
    <property type="evidence" value="ECO:0007669"/>
    <property type="project" value="UniProtKB-SubCell"/>
</dbReference>
<evidence type="ECO:0000259" key="11">
    <source>
        <dbReference type="SMART" id="SM00831"/>
    </source>
</evidence>
<feature type="domain" description="Cation-transporting P-type ATPase N-terminal" evidence="11">
    <location>
        <begin position="87"/>
        <end position="168"/>
    </location>
</feature>
<dbReference type="PRINTS" id="PR00121">
    <property type="entry name" value="NAKATPASE"/>
</dbReference>
<dbReference type="Pfam" id="PF00689">
    <property type="entry name" value="Cation_ATPase_C"/>
    <property type="match status" value="1"/>
</dbReference>
<dbReference type="Pfam" id="PF00690">
    <property type="entry name" value="Cation_ATPase_N"/>
    <property type="match status" value="1"/>
</dbReference>
<keyword evidence="5" id="KW-0067">ATP-binding</keyword>
<evidence type="ECO:0000256" key="8">
    <source>
        <dbReference type="ARBA" id="ARBA00023136"/>
    </source>
</evidence>
<evidence type="ECO:0000256" key="7">
    <source>
        <dbReference type="ARBA" id="ARBA00022989"/>
    </source>
</evidence>
<dbReference type="InterPro" id="IPR023298">
    <property type="entry name" value="ATPase_P-typ_TM_dom_sf"/>
</dbReference>
<dbReference type="InterPro" id="IPR044492">
    <property type="entry name" value="P_typ_ATPase_HD_dom"/>
</dbReference>
<dbReference type="InterPro" id="IPR004014">
    <property type="entry name" value="ATPase_P-typ_cation-transptr_N"/>
</dbReference>
<dbReference type="PROSITE" id="PS00154">
    <property type="entry name" value="ATPASE_E1_E2"/>
    <property type="match status" value="1"/>
</dbReference>
<dbReference type="PANTHER" id="PTHR43294:SF21">
    <property type="entry name" value="CATION TRANSPORTING ATPASE"/>
    <property type="match status" value="1"/>
</dbReference>
<dbReference type="InterPro" id="IPR008250">
    <property type="entry name" value="ATPase_P-typ_transduc_dom_A_sf"/>
</dbReference>
<dbReference type="GO" id="GO:0036376">
    <property type="term" value="P:sodium ion export across plasma membrane"/>
    <property type="evidence" value="ECO:0007669"/>
    <property type="project" value="TreeGrafter"/>
</dbReference>
<comment type="caution">
    <text evidence="12">The sequence shown here is derived from an EMBL/GenBank/DDBJ whole genome shotgun (WGS) entry which is preliminary data.</text>
</comment>
<keyword evidence="2" id="KW-1003">Cell membrane</keyword>
<feature type="transmembrane region" description="Helical" evidence="10">
    <location>
        <begin position="839"/>
        <end position="872"/>
    </location>
</feature>
<evidence type="ECO:0000256" key="2">
    <source>
        <dbReference type="ARBA" id="ARBA00022475"/>
    </source>
</evidence>
<dbReference type="FunFam" id="3.40.1110.10:FF:000061">
    <property type="entry name" value="Potassium-transporting ATPase alpha chain 1"/>
    <property type="match status" value="1"/>
</dbReference>
<dbReference type="EMBL" id="JAAAIP010000075">
    <property type="protein sequence ID" value="KAG0326728.1"/>
    <property type="molecule type" value="Genomic_DNA"/>
</dbReference>
<dbReference type="Gene3D" id="3.40.1110.10">
    <property type="entry name" value="Calcium-transporting ATPase, cytoplasmic domain N"/>
    <property type="match status" value="1"/>
</dbReference>
<feature type="transmembrane region" description="Helical" evidence="10">
    <location>
        <begin position="1053"/>
        <end position="1078"/>
    </location>
</feature>
<dbReference type="PANTHER" id="PTHR43294">
    <property type="entry name" value="SODIUM/POTASSIUM-TRANSPORTING ATPASE SUBUNIT ALPHA"/>
    <property type="match status" value="1"/>
</dbReference>
<dbReference type="GO" id="GO:0016887">
    <property type="term" value="F:ATP hydrolysis activity"/>
    <property type="evidence" value="ECO:0007669"/>
    <property type="project" value="InterPro"/>
</dbReference>
<dbReference type="AlphaFoldDB" id="A0A9P6RVL4"/>
<evidence type="ECO:0000256" key="5">
    <source>
        <dbReference type="ARBA" id="ARBA00022840"/>
    </source>
</evidence>
<dbReference type="InterPro" id="IPR023214">
    <property type="entry name" value="HAD_sf"/>
</dbReference>
<feature type="transmembrane region" description="Helical" evidence="10">
    <location>
        <begin position="179"/>
        <end position="197"/>
    </location>
</feature>
<feature type="transmembrane region" description="Helical" evidence="10">
    <location>
        <begin position="375"/>
        <end position="401"/>
    </location>
</feature>
<evidence type="ECO:0000256" key="3">
    <source>
        <dbReference type="ARBA" id="ARBA00022692"/>
    </source>
</evidence>
<accession>A0A9P6RVL4</accession>
<dbReference type="Gene3D" id="2.70.150.10">
    <property type="entry name" value="Calcium-transporting ATPase, cytoplasmic transduction domain A"/>
    <property type="match status" value="1"/>
</dbReference>
<feature type="compositionally biased region" description="Basic and acidic residues" evidence="9">
    <location>
        <begin position="64"/>
        <end position="75"/>
    </location>
</feature>
<gene>
    <name evidence="12" type="ORF">BGZ99_009127</name>
</gene>
<sequence>MDSSNPPHTDSIHQDECSLKLEFIEPLKMARTKTLPCASSLASATNPVASTPVLSEGSHVVSAKTEDHDSHSNDKNRVVKDKQLDITEHLFPVEEIATRYAVSIDIGSASNSKGLDSTVAAQRLQENGPNILSPPKQISPFMKFIHCLTSLFNLLLILAGILNYILLAVDPKDNKVNTYLGAILIVVAFINAAIEFYQAQKSAAVLQSFLNLMPQKCYVIREKKTIQIPATELVLGDLVFARMGDKIPADIMIFACSDMKVDNSSLTGEIDPQERSPVNDKKNPLEARNLAFNGSLVVNGEGYGLVIRTGDNTVLGQIAGLTASEDSGKSPLSREIDDFVKIIAAIAIGTAIVFFLIGYFVVYNGTGSSGISNTLNFAIGVFVAWVPEGLPATVTVLLTIAAKRMASQNVLVKDLTGVETLGAITLLATDKTGTLTRNQMTVTNIWSSDKMYSAFRSAANTGDAFNASSPGIPEVLSVASLCSRAKFDRTDVPVQNRQVLGDATESGLTRFAAANISNFDELNDLYPKVFEVSFNSENKWAMTIHRKQHDNGSFTLLMKGAPERILRLCSTILIDNVAVPLTKEHSRAYDDTYAVMASKGHRVLAFAQLLMPHSLYPDDHVFDKDKKNYPTTELCFVGLVSLEDPPKHGVREAIGRCRSAGIRVMMVTGDHPLTAEAIGRKINLVLSDTKVMVAKERGCSIDEVGDGEYNAIVIHGEQIDSLRDEDWDLIFSKPEIIFARTSPKHKLQIVKHAQSLGHIVGVTGDGVNDSPALKKADLGIAMNISGSDVSKEAAAMILLDDNFASTVCGIEEGRLIFANLKKSIKYTITHSMPEVIPNLLYVIASIPLPISAMLILVIDLGFELIISLTFAWDKPESETGLMRLPPRKPVTLKSIERKRRMASRALPKTIDPESNEEIKHSLTARLRHDFMALFTGLYWHEKFEHTDDEILVDAGLLSWAYLEVGIIETIGALVTFFVVLYKEGGVTPTDAVNMQKQNQFSVTSPQENLDLLAKAQSCFYLSIMIMQLFNLFACKPRYRLPFGKYMISNPRSFIGAAVGSAFGFFIVYCPGLPVVFGTSNDTPFVYLLIPMAFGVFILFYVSVRQIIQRKLRPTAFNDEIIGLDMVPTIKTIFSRTRSIQRTGP</sequence>
<dbReference type="SUPFAM" id="SSF81665">
    <property type="entry name" value="Calcium ATPase, transmembrane domain M"/>
    <property type="match status" value="2"/>
</dbReference>
<dbReference type="InterPro" id="IPR050510">
    <property type="entry name" value="Cation_transp_ATPase_P-type"/>
</dbReference>
<dbReference type="PRINTS" id="PR00119">
    <property type="entry name" value="CATATPASE"/>
</dbReference>
<keyword evidence="4" id="KW-0547">Nucleotide-binding</keyword>
<proteinExistence type="predicted"/>
<protein>
    <recommendedName>
        <fullName evidence="11">Cation-transporting P-type ATPase N-terminal domain-containing protein</fullName>
    </recommendedName>
</protein>